<name>A0A926E0Z9_9FIRM</name>
<keyword evidence="2" id="KW-1185">Reference proteome</keyword>
<dbReference type="RefSeq" id="WP_249283676.1">
    <property type="nucleotide sequence ID" value="NZ_JACRST010000029.1"/>
</dbReference>
<dbReference type="AlphaFoldDB" id="A0A926E0Z9"/>
<gene>
    <name evidence="1" type="ORF">H8711_11945</name>
</gene>
<dbReference type="InterPro" id="IPR029058">
    <property type="entry name" value="AB_hydrolase_fold"/>
</dbReference>
<dbReference type="EMBL" id="JACRST010000029">
    <property type="protein sequence ID" value="MBC8547633.1"/>
    <property type="molecule type" value="Genomic_DNA"/>
</dbReference>
<reference evidence="1" key="1">
    <citation type="submission" date="2020-08" db="EMBL/GenBank/DDBJ databases">
        <title>Genome public.</title>
        <authorList>
            <person name="Liu C."/>
            <person name="Sun Q."/>
        </authorList>
    </citation>
    <scope>NUCLEOTIDE SEQUENCE</scope>
    <source>
        <strain evidence="1">NSJ-31</strain>
    </source>
</reference>
<protein>
    <submittedName>
        <fullName evidence="1">Alpha/beta hydrolase</fullName>
    </submittedName>
</protein>
<evidence type="ECO:0000313" key="1">
    <source>
        <dbReference type="EMBL" id="MBC8547633.1"/>
    </source>
</evidence>
<keyword evidence="1" id="KW-0378">Hydrolase</keyword>
<organism evidence="1 2">
    <name type="scientific">Ligaoa zhengdingensis</name>
    <dbReference type="NCBI Taxonomy" id="2763658"/>
    <lineage>
        <taxon>Bacteria</taxon>
        <taxon>Bacillati</taxon>
        <taxon>Bacillota</taxon>
        <taxon>Clostridia</taxon>
        <taxon>Eubacteriales</taxon>
        <taxon>Oscillospiraceae</taxon>
        <taxon>Ligaoa</taxon>
    </lineage>
</organism>
<sequence length="231" mass="26203">MNSTALKIGSVPAVLYGDEGSRAYLFIHGKCGYKEEAVDFAKIVYPKGWQVLSIDLPGHGERSSEAAAFVPWHVVPELNTVMGYARRHWAQIALRATSIGAWFSMLAFAGDALERALFVSPVLDMEHLIRNMMLWAHVDEDRLRTEREIATDFGETLSWEYLQYAKAHPIVKWDAPTAILYAGRDNLTSRDTAENFARGFGCSLTVVEDGEHWFHTPEQLEELDRWTQRNT</sequence>
<dbReference type="GO" id="GO:0016787">
    <property type="term" value="F:hydrolase activity"/>
    <property type="evidence" value="ECO:0007669"/>
    <property type="project" value="UniProtKB-KW"/>
</dbReference>
<evidence type="ECO:0000313" key="2">
    <source>
        <dbReference type="Proteomes" id="UP000653127"/>
    </source>
</evidence>
<dbReference type="Proteomes" id="UP000653127">
    <property type="component" value="Unassembled WGS sequence"/>
</dbReference>
<comment type="caution">
    <text evidence="1">The sequence shown here is derived from an EMBL/GenBank/DDBJ whole genome shotgun (WGS) entry which is preliminary data.</text>
</comment>
<dbReference type="SUPFAM" id="SSF53474">
    <property type="entry name" value="alpha/beta-Hydrolases"/>
    <property type="match status" value="1"/>
</dbReference>
<accession>A0A926E0Z9</accession>
<dbReference type="Gene3D" id="3.40.50.1820">
    <property type="entry name" value="alpha/beta hydrolase"/>
    <property type="match status" value="1"/>
</dbReference>
<proteinExistence type="predicted"/>